<keyword evidence="2" id="KW-1185">Reference proteome</keyword>
<dbReference type="EMBL" id="MAXA01000114">
    <property type="protein sequence ID" value="OHV36760.1"/>
    <property type="molecule type" value="Genomic_DNA"/>
</dbReference>
<dbReference type="AlphaFoldDB" id="A0A1S1QS14"/>
<dbReference type="Proteomes" id="UP000179769">
    <property type="component" value="Unassembled WGS sequence"/>
</dbReference>
<accession>A0A1S1QS14</accession>
<comment type="caution">
    <text evidence="1">The sequence shown here is derived from an EMBL/GenBank/DDBJ whole genome shotgun (WGS) entry which is preliminary data.</text>
</comment>
<proteinExistence type="predicted"/>
<protein>
    <recommendedName>
        <fullName evidence="3">CopG family transcriptional regulator</fullName>
    </recommendedName>
</protein>
<sequence length="81" mass="8933">MMRSMPNLSVSVREATLQDARAQAEAAGLTLSAWVDKTLTEAIWTARFARQQQRNAALGVTSEALDAEFARLEELRRRAAG</sequence>
<evidence type="ECO:0000313" key="1">
    <source>
        <dbReference type="EMBL" id="OHV36760.1"/>
    </source>
</evidence>
<reference evidence="2" key="1">
    <citation type="submission" date="2016-07" db="EMBL/GenBank/DDBJ databases">
        <title>Frankia sp. NRRL B-16219 Genome sequencing.</title>
        <authorList>
            <person name="Ghodhbane-Gtari F."/>
            <person name="Swanson E."/>
            <person name="Gueddou A."/>
            <person name="Louati M."/>
            <person name="Nouioui I."/>
            <person name="Hezbri K."/>
            <person name="Abebe-Akele F."/>
            <person name="Simpson S."/>
            <person name="Morris K."/>
            <person name="Thomas K."/>
            <person name="Gtari M."/>
            <person name="Tisa L.S."/>
        </authorList>
    </citation>
    <scope>NUCLEOTIDE SEQUENCE [LARGE SCALE GENOMIC DNA]</scope>
    <source>
        <strain evidence="2">NRRL B-16219</strain>
    </source>
</reference>
<gene>
    <name evidence="1" type="ORF">BBK14_14375</name>
</gene>
<evidence type="ECO:0008006" key="3">
    <source>
        <dbReference type="Google" id="ProtNLM"/>
    </source>
</evidence>
<name>A0A1S1QS14_9ACTN</name>
<organism evidence="1 2">
    <name type="scientific">Parafrankia soli</name>
    <dbReference type="NCBI Taxonomy" id="2599596"/>
    <lineage>
        <taxon>Bacteria</taxon>
        <taxon>Bacillati</taxon>
        <taxon>Actinomycetota</taxon>
        <taxon>Actinomycetes</taxon>
        <taxon>Frankiales</taxon>
        <taxon>Frankiaceae</taxon>
        <taxon>Parafrankia</taxon>
    </lineage>
</organism>
<evidence type="ECO:0000313" key="2">
    <source>
        <dbReference type="Proteomes" id="UP000179769"/>
    </source>
</evidence>